<dbReference type="PANTHER" id="PTHR10009:SF18">
    <property type="entry name" value="PROTEIN YELLOW-LIKE PROTEIN"/>
    <property type="match status" value="1"/>
</dbReference>
<proteinExistence type="predicted"/>
<evidence type="ECO:0000256" key="1">
    <source>
        <dbReference type="ARBA" id="ARBA00004613"/>
    </source>
</evidence>
<dbReference type="InterPro" id="IPR011042">
    <property type="entry name" value="6-blade_b-propeller_TolB-like"/>
</dbReference>
<feature type="region of interest" description="Disordered" evidence="3">
    <location>
        <begin position="25"/>
        <end position="54"/>
    </location>
</feature>
<evidence type="ECO:0000256" key="3">
    <source>
        <dbReference type="SAM" id="MobiDB-lite"/>
    </source>
</evidence>
<evidence type="ECO:0008006" key="7">
    <source>
        <dbReference type="Google" id="ProtNLM"/>
    </source>
</evidence>
<dbReference type="Proteomes" id="UP000518300">
    <property type="component" value="Unassembled WGS sequence"/>
</dbReference>
<dbReference type="AlphaFoldDB" id="A0A848LTN1"/>
<keyword evidence="2" id="KW-0964">Secreted</keyword>
<gene>
    <name evidence="5" type="ORF">HG543_41610</name>
</gene>
<accession>A0A848LTN1</accession>
<evidence type="ECO:0000256" key="4">
    <source>
        <dbReference type="SAM" id="SignalP"/>
    </source>
</evidence>
<comment type="subcellular location">
    <subcellularLocation>
        <location evidence="1">Secreted</location>
    </subcellularLocation>
</comment>
<feature type="region of interest" description="Disordered" evidence="3">
    <location>
        <begin position="226"/>
        <end position="247"/>
    </location>
</feature>
<dbReference type="GO" id="GO:0005576">
    <property type="term" value="C:extracellular region"/>
    <property type="evidence" value="ECO:0007669"/>
    <property type="project" value="UniProtKB-SubCell"/>
</dbReference>
<sequence length="395" mass="42783">MIRSLFLASFAFVALSGATATAQQQAPASQPAAPKQAPPAQQPANTEAKPAPQKNEVELEQVAELKEGPGNIAVAGRRVILSMHPFYSPTLRVVEVKPDGSLAPFPNEQWARAPEKDEPDAVGTNKVLGIRADSRGVVWMLDHGGKVPKVVGWDTRKNKLFKVIPLPPPVTAPTSFHNDLAVDTVHDALFIADVGGGKTPAIVVVDIKTGQARRVLENHASVSPEDVPMVVDGKPVRRKNPDGSVTEPRLGINPIAIDPNMQWVYYGAMHGTSVYRVRTKDLLDAKLTPEQLGSRVERYGDKPVSDGIIVGNDGNVFITDVTANAIGVTSKDGKYRRIVQDERLSWPDGLAIGGDGKVYVTVNRLHRSANLNAGENESKPPYYVFRFAQPRAARR</sequence>
<feature type="signal peptide" evidence="4">
    <location>
        <begin position="1"/>
        <end position="22"/>
    </location>
</feature>
<dbReference type="Pfam" id="PF03022">
    <property type="entry name" value="MRJP"/>
    <property type="match status" value="1"/>
</dbReference>
<dbReference type="RefSeq" id="WP_169350496.1">
    <property type="nucleotide sequence ID" value="NZ_JABBJJ010000311.1"/>
</dbReference>
<dbReference type="SUPFAM" id="SSF101898">
    <property type="entry name" value="NHL repeat"/>
    <property type="match status" value="1"/>
</dbReference>
<reference evidence="5 6" key="1">
    <citation type="submission" date="2020-04" db="EMBL/GenBank/DDBJ databases">
        <title>Draft genome of Pyxidicoccus fallax type strain.</title>
        <authorList>
            <person name="Whitworth D.E."/>
        </authorList>
    </citation>
    <scope>NUCLEOTIDE SEQUENCE [LARGE SCALE GENOMIC DNA]</scope>
    <source>
        <strain evidence="5 6">DSM 14698</strain>
    </source>
</reference>
<dbReference type="InterPro" id="IPR017996">
    <property type="entry name" value="MRJP/yellow-related"/>
</dbReference>
<evidence type="ECO:0000313" key="6">
    <source>
        <dbReference type="Proteomes" id="UP000518300"/>
    </source>
</evidence>
<evidence type="ECO:0000313" key="5">
    <source>
        <dbReference type="EMBL" id="NMO21305.1"/>
    </source>
</evidence>
<evidence type="ECO:0000256" key="2">
    <source>
        <dbReference type="ARBA" id="ARBA00022525"/>
    </source>
</evidence>
<dbReference type="EMBL" id="JABBJJ010000311">
    <property type="protein sequence ID" value="NMO21305.1"/>
    <property type="molecule type" value="Genomic_DNA"/>
</dbReference>
<feature type="compositionally biased region" description="Low complexity" evidence="3">
    <location>
        <begin position="25"/>
        <end position="35"/>
    </location>
</feature>
<dbReference type="PANTHER" id="PTHR10009">
    <property type="entry name" value="PROTEIN YELLOW-RELATED"/>
    <property type="match status" value="1"/>
</dbReference>
<organism evidence="5 6">
    <name type="scientific">Pyxidicoccus fallax</name>
    <dbReference type="NCBI Taxonomy" id="394095"/>
    <lineage>
        <taxon>Bacteria</taxon>
        <taxon>Pseudomonadati</taxon>
        <taxon>Myxococcota</taxon>
        <taxon>Myxococcia</taxon>
        <taxon>Myxococcales</taxon>
        <taxon>Cystobacterineae</taxon>
        <taxon>Myxococcaceae</taxon>
        <taxon>Pyxidicoccus</taxon>
    </lineage>
</organism>
<keyword evidence="4" id="KW-0732">Signal</keyword>
<dbReference type="Gene3D" id="2.120.10.30">
    <property type="entry name" value="TolB, C-terminal domain"/>
    <property type="match status" value="1"/>
</dbReference>
<comment type="caution">
    <text evidence="5">The sequence shown here is derived from an EMBL/GenBank/DDBJ whole genome shotgun (WGS) entry which is preliminary data.</text>
</comment>
<name>A0A848LTN1_9BACT</name>
<keyword evidence="6" id="KW-1185">Reference proteome</keyword>
<protein>
    <recommendedName>
        <fullName evidence="7">Major royal jelly protein</fullName>
    </recommendedName>
</protein>
<feature type="chain" id="PRO_5032897853" description="Major royal jelly protein" evidence="4">
    <location>
        <begin position="23"/>
        <end position="395"/>
    </location>
</feature>